<comment type="subcellular location">
    <subcellularLocation>
        <location evidence="2">Nucleus</location>
    </subcellularLocation>
</comment>
<keyword evidence="4" id="KW-0540">Nuclease</keyword>
<organism evidence="9 10">
    <name type="scientific">Sitophilus oryzae</name>
    <name type="common">Rice weevil</name>
    <name type="synonym">Curculio oryzae</name>
    <dbReference type="NCBI Taxonomy" id="7048"/>
    <lineage>
        <taxon>Eukaryota</taxon>
        <taxon>Metazoa</taxon>
        <taxon>Ecdysozoa</taxon>
        <taxon>Arthropoda</taxon>
        <taxon>Hexapoda</taxon>
        <taxon>Insecta</taxon>
        <taxon>Pterygota</taxon>
        <taxon>Neoptera</taxon>
        <taxon>Endopterygota</taxon>
        <taxon>Coleoptera</taxon>
        <taxon>Polyphaga</taxon>
        <taxon>Cucujiformia</taxon>
        <taxon>Curculionidae</taxon>
        <taxon>Dryophthorinae</taxon>
        <taxon>Sitophilus</taxon>
    </lineage>
</organism>
<dbReference type="GO" id="GO:0046872">
    <property type="term" value="F:metal ion binding"/>
    <property type="evidence" value="ECO:0007669"/>
    <property type="project" value="UniProtKB-KW"/>
</dbReference>
<dbReference type="KEGG" id="soy:115877214"/>
<dbReference type="InterPro" id="IPR027806">
    <property type="entry name" value="HARBI1_dom"/>
</dbReference>
<accession>A0A6J2XD31</accession>
<protein>
    <submittedName>
        <fullName evidence="10">Nuclease HARBI1</fullName>
    </submittedName>
</protein>
<evidence type="ECO:0000259" key="8">
    <source>
        <dbReference type="Pfam" id="PF13359"/>
    </source>
</evidence>
<dbReference type="RefSeq" id="XP_030749233.1">
    <property type="nucleotide sequence ID" value="XM_030893373.1"/>
</dbReference>
<evidence type="ECO:0000256" key="2">
    <source>
        <dbReference type="ARBA" id="ARBA00004123"/>
    </source>
</evidence>
<sequence length="265" mass="30654">MDPIFRYFVDEAEEEERQAQLRLQRIVLRDESNPFDMAETRFRKCFRLQESCPAANYRLYSTYSSSSHKAPIKRPSEMILVPVAQPTFSRALSEVCSALEAIAPQWIKFPISEAEKQFQFPGVIGCIDGTHVAIVSPKIDEHLYFNLKRYHSKNVQIVFDANLIILNVKANYGGATHDSFMWRNSNLRTDMEQYYQRDHNCWLLGHNGYPQEPWLMTPIRDMPRESPEGRYTAALARTRNCVERCIVRGIEKPISLPTEGESSTL</sequence>
<gene>
    <name evidence="10" type="primary">LOC115877214</name>
</gene>
<dbReference type="GO" id="GO:0005634">
    <property type="term" value="C:nucleus"/>
    <property type="evidence" value="ECO:0007669"/>
    <property type="project" value="UniProtKB-SubCell"/>
</dbReference>
<dbReference type="AlphaFoldDB" id="A0A6J2XD31"/>
<keyword evidence="9" id="KW-1185">Reference proteome</keyword>
<proteinExistence type="inferred from homology"/>
<feature type="domain" description="DDE Tnp4" evidence="8">
    <location>
        <begin position="127"/>
        <end position="247"/>
    </location>
</feature>
<evidence type="ECO:0000313" key="9">
    <source>
        <dbReference type="Proteomes" id="UP000504635"/>
    </source>
</evidence>
<comment type="cofactor">
    <cofactor evidence="1">
        <name>a divalent metal cation</name>
        <dbReference type="ChEBI" id="CHEBI:60240"/>
    </cofactor>
</comment>
<reference evidence="10" key="1">
    <citation type="submission" date="2025-08" db="UniProtKB">
        <authorList>
            <consortium name="RefSeq"/>
        </authorList>
    </citation>
    <scope>IDENTIFICATION</scope>
    <source>
        <tissue evidence="10">Gonads</tissue>
    </source>
</reference>
<dbReference type="Pfam" id="PF13359">
    <property type="entry name" value="DDE_Tnp_4"/>
    <property type="match status" value="1"/>
</dbReference>
<name>A0A6J2XD31_SITOR</name>
<dbReference type="PANTHER" id="PTHR22930:SF289">
    <property type="entry name" value="DDE TNP4 DOMAIN-CONTAINING PROTEIN-RELATED"/>
    <property type="match status" value="1"/>
</dbReference>
<evidence type="ECO:0000256" key="1">
    <source>
        <dbReference type="ARBA" id="ARBA00001968"/>
    </source>
</evidence>
<evidence type="ECO:0000256" key="6">
    <source>
        <dbReference type="ARBA" id="ARBA00022801"/>
    </source>
</evidence>
<evidence type="ECO:0000256" key="7">
    <source>
        <dbReference type="ARBA" id="ARBA00023242"/>
    </source>
</evidence>
<dbReference type="OrthoDB" id="7533242at2759"/>
<dbReference type="Proteomes" id="UP000504635">
    <property type="component" value="Unplaced"/>
</dbReference>
<dbReference type="PANTHER" id="PTHR22930">
    <property type="match status" value="1"/>
</dbReference>
<evidence type="ECO:0000313" key="10">
    <source>
        <dbReference type="RefSeq" id="XP_030749233.1"/>
    </source>
</evidence>
<dbReference type="GeneID" id="115877214"/>
<dbReference type="InParanoid" id="A0A6J2XD31"/>
<evidence type="ECO:0000256" key="3">
    <source>
        <dbReference type="ARBA" id="ARBA00006958"/>
    </source>
</evidence>
<dbReference type="GO" id="GO:0016787">
    <property type="term" value="F:hydrolase activity"/>
    <property type="evidence" value="ECO:0007669"/>
    <property type="project" value="UniProtKB-KW"/>
</dbReference>
<keyword evidence="6" id="KW-0378">Hydrolase</keyword>
<dbReference type="InterPro" id="IPR045249">
    <property type="entry name" value="HARBI1-like"/>
</dbReference>
<evidence type="ECO:0000256" key="4">
    <source>
        <dbReference type="ARBA" id="ARBA00022722"/>
    </source>
</evidence>
<keyword evidence="5" id="KW-0479">Metal-binding</keyword>
<evidence type="ECO:0000256" key="5">
    <source>
        <dbReference type="ARBA" id="ARBA00022723"/>
    </source>
</evidence>
<keyword evidence="7" id="KW-0539">Nucleus</keyword>
<dbReference type="GO" id="GO:0004518">
    <property type="term" value="F:nuclease activity"/>
    <property type="evidence" value="ECO:0007669"/>
    <property type="project" value="UniProtKB-KW"/>
</dbReference>
<comment type="similarity">
    <text evidence="3">Belongs to the HARBI1 family.</text>
</comment>